<name>H3RLD9_PANSE</name>
<organism evidence="1 2">
    <name type="scientific">Pantoea stewartii subsp. stewartii DC283</name>
    <dbReference type="NCBI Taxonomy" id="660596"/>
    <lineage>
        <taxon>Bacteria</taxon>
        <taxon>Pseudomonadati</taxon>
        <taxon>Pseudomonadota</taxon>
        <taxon>Gammaproteobacteria</taxon>
        <taxon>Enterobacterales</taxon>
        <taxon>Erwiniaceae</taxon>
        <taxon>Pantoea</taxon>
    </lineage>
</organism>
<sequence length="42" mass="5322">MRLISHEELHSEWMQDDEYRAAWYEEERQNKRNEPLTDEVEQ</sequence>
<dbReference type="Proteomes" id="UP000005050">
    <property type="component" value="Unassembled WGS sequence"/>
</dbReference>
<comment type="caution">
    <text evidence="1">The sequence shown here is derived from an EMBL/GenBank/DDBJ whole genome shotgun (WGS) entry which is preliminary data.</text>
</comment>
<evidence type="ECO:0000313" key="2">
    <source>
        <dbReference type="Proteomes" id="UP000005050"/>
    </source>
</evidence>
<reference evidence="1 2" key="1">
    <citation type="journal article" date="2012" name="Mol. Microbiol.">
        <title>The genetic and structural basis of two distinct terminal side branch residues in stewartan and amylovoran exopolysaccharides and their potential role in host adaptation.</title>
        <authorList>
            <person name="Wang X."/>
            <person name="Yang F."/>
            <person name="von Bodman S.B."/>
        </authorList>
    </citation>
    <scope>NUCLEOTIDE SEQUENCE [LARGE SCALE GENOMIC DNA]</scope>
    <source>
        <strain evidence="1 2">DC283</strain>
    </source>
</reference>
<dbReference type="EMBL" id="AHIE01000041">
    <property type="protein sequence ID" value="EHT97823.1"/>
    <property type="molecule type" value="Genomic_DNA"/>
</dbReference>
<evidence type="ECO:0000313" key="1">
    <source>
        <dbReference type="EMBL" id="EHT97823.1"/>
    </source>
</evidence>
<gene>
    <name evidence="1" type="ORF">CKS_0837</name>
</gene>
<protein>
    <submittedName>
        <fullName evidence="1">Uncharacterized protein</fullName>
    </submittedName>
</protein>
<dbReference type="AlphaFoldDB" id="H3RLD9"/>
<proteinExistence type="predicted"/>
<dbReference type="PATRIC" id="fig|660596.6.peg.5268"/>
<accession>H3RLD9</accession>